<keyword evidence="7" id="KW-0496">Mitochondrion</keyword>
<organism evidence="11 12">
    <name type="scientific">Polypedilum vanderplanki</name>
    <name type="common">Sleeping chironomid midge</name>
    <dbReference type="NCBI Taxonomy" id="319348"/>
    <lineage>
        <taxon>Eukaryota</taxon>
        <taxon>Metazoa</taxon>
        <taxon>Ecdysozoa</taxon>
        <taxon>Arthropoda</taxon>
        <taxon>Hexapoda</taxon>
        <taxon>Insecta</taxon>
        <taxon>Pterygota</taxon>
        <taxon>Neoptera</taxon>
        <taxon>Endopterygota</taxon>
        <taxon>Diptera</taxon>
        <taxon>Nematocera</taxon>
        <taxon>Chironomoidea</taxon>
        <taxon>Chironomidae</taxon>
        <taxon>Chironominae</taxon>
        <taxon>Polypedilum</taxon>
        <taxon>Polypedilum</taxon>
    </lineage>
</organism>
<dbReference type="Pfam" id="PF10206">
    <property type="entry name" value="WRW"/>
    <property type="match status" value="1"/>
</dbReference>
<dbReference type="PANTHER" id="PTHR13080">
    <property type="entry name" value="ATP SYNTHASE F CHAIN, MITOCHONDRIAL-RELATED"/>
    <property type="match status" value="1"/>
</dbReference>
<keyword evidence="10" id="KW-0812">Transmembrane</keyword>
<name>A0A9J6CDP2_POLVA</name>
<dbReference type="OrthoDB" id="8921675at2759"/>
<sequence length="107" mass="12539">MGFGDYPAEYNPKIHGVYDPARYYGKPDTPLSQVKLNELGAWIGRRNKTPSAIAGACSRAWWRWQHKYMQPRRSTMAPYFQLIVGSMIFFYAINYGKITAHRNYKYH</sequence>
<dbReference type="GO" id="GO:0046933">
    <property type="term" value="F:proton-transporting ATP synthase activity, rotational mechanism"/>
    <property type="evidence" value="ECO:0007669"/>
    <property type="project" value="TreeGrafter"/>
</dbReference>
<dbReference type="Proteomes" id="UP001107558">
    <property type="component" value="Chromosome 1"/>
</dbReference>
<dbReference type="GO" id="GO:0042776">
    <property type="term" value="P:proton motive force-driven mitochondrial ATP synthesis"/>
    <property type="evidence" value="ECO:0007669"/>
    <property type="project" value="TreeGrafter"/>
</dbReference>
<dbReference type="EMBL" id="JADBJN010000001">
    <property type="protein sequence ID" value="KAG5680186.1"/>
    <property type="molecule type" value="Genomic_DNA"/>
</dbReference>
<evidence type="ECO:0000256" key="7">
    <source>
        <dbReference type="ARBA" id="ARBA00023128"/>
    </source>
</evidence>
<evidence type="ECO:0000256" key="5">
    <source>
        <dbReference type="ARBA" id="ARBA00022781"/>
    </source>
</evidence>
<evidence type="ECO:0000256" key="9">
    <source>
        <dbReference type="ARBA" id="ARBA00023310"/>
    </source>
</evidence>
<comment type="caution">
    <text evidence="11">The sequence shown here is derived from an EMBL/GenBank/DDBJ whole genome shotgun (WGS) entry which is preliminary data.</text>
</comment>
<dbReference type="AlphaFoldDB" id="A0A9J6CDP2"/>
<dbReference type="GO" id="GO:0031966">
    <property type="term" value="C:mitochondrial membrane"/>
    <property type="evidence" value="ECO:0007669"/>
    <property type="project" value="UniProtKB-SubCell"/>
</dbReference>
<keyword evidence="8 10" id="KW-0472">Membrane</keyword>
<proteinExistence type="inferred from homology"/>
<evidence type="ECO:0000256" key="1">
    <source>
        <dbReference type="ARBA" id="ARBA00004325"/>
    </source>
</evidence>
<evidence type="ECO:0000313" key="11">
    <source>
        <dbReference type="EMBL" id="KAG5680186.1"/>
    </source>
</evidence>
<evidence type="ECO:0008006" key="13">
    <source>
        <dbReference type="Google" id="ProtNLM"/>
    </source>
</evidence>
<protein>
    <recommendedName>
        <fullName evidence="13">Mitochondrial ATP synthase F chain</fullName>
    </recommendedName>
</protein>
<gene>
    <name evidence="11" type="ORF">PVAND_009711</name>
</gene>
<comment type="subcellular location">
    <subcellularLocation>
        <location evidence="1">Mitochondrion membrane</location>
    </subcellularLocation>
</comment>
<reference evidence="11" key="1">
    <citation type="submission" date="2021-03" db="EMBL/GenBank/DDBJ databases">
        <title>Chromosome level genome of the anhydrobiotic midge Polypedilum vanderplanki.</title>
        <authorList>
            <person name="Yoshida Y."/>
            <person name="Kikawada T."/>
            <person name="Gusev O."/>
        </authorList>
    </citation>
    <scope>NUCLEOTIDE SEQUENCE</scope>
    <source>
        <strain evidence="11">NIAS01</strain>
        <tissue evidence="11">Whole body or cell culture</tissue>
    </source>
</reference>
<evidence type="ECO:0000313" key="12">
    <source>
        <dbReference type="Proteomes" id="UP001107558"/>
    </source>
</evidence>
<keyword evidence="5" id="KW-0375">Hydrogen ion transport</keyword>
<keyword evidence="9" id="KW-0066">ATP synthesis</keyword>
<feature type="transmembrane region" description="Helical" evidence="10">
    <location>
        <begin position="76"/>
        <end position="95"/>
    </location>
</feature>
<keyword evidence="4" id="KW-0138">CF(0)</keyword>
<evidence type="ECO:0000256" key="6">
    <source>
        <dbReference type="ARBA" id="ARBA00023065"/>
    </source>
</evidence>
<keyword evidence="10" id="KW-1133">Transmembrane helix</keyword>
<evidence type="ECO:0000256" key="2">
    <source>
        <dbReference type="ARBA" id="ARBA00005895"/>
    </source>
</evidence>
<evidence type="ECO:0000256" key="3">
    <source>
        <dbReference type="ARBA" id="ARBA00022448"/>
    </source>
</evidence>
<dbReference type="GO" id="GO:0045259">
    <property type="term" value="C:proton-transporting ATP synthase complex"/>
    <property type="evidence" value="ECO:0007669"/>
    <property type="project" value="UniProtKB-KW"/>
</dbReference>
<dbReference type="PANTHER" id="PTHR13080:SF20">
    <property type="entry name" value="ATP SYNTHASE SUBUNIT F, MITOCHONDRIAL-RELATED"/>
    <property type="match status" value="1"/>
</dbReference>
<keyword evidence="6" id="KW-0406">Ion transport</keyword>
<keyword evidence="12" id="KW-1185">Reference proteome</keyword>
<comment type="similarity">
    <text evidence="2">Belongs to the ATPase F chain family.</text>
</comment>
<evidence type="ECO:0000256" key="4">
    <source>
        <dbReference type="ARBA" id="ARBA00022547"/>
    </source>
</evidence>
<evidence type="ECO:0000256" key="10">
    <source>
        <dbReference type="SAM" id="Phobius"/>
    </source>
</evidence>
<dbReference type="InterPro" id="IPR019344">
    <property type="entry name" value="F1F0-ATPsyn_F_prd"/>
</dbReference>
<accession>A0A9J6CDP2</accession>
<evidence type="ECO:0000256" key="8">
    <source>
        <dbReference type="ARBA" id="ARBA00023136"/>
    </source>
</evidence>
<keyword evidence="3" id="KW-0813">Transport</keyword>